<accession>A0A0F9MGF5</accession>
<evidence type="ECO:0000313" key="5">
    <source>
        <dbReference type="EMBL" id="KKM98386.1"/>
    </source>
</evidence>
<reference evidence="5" key="1">
    <citation type="journal article" date="2015" name="Nature">
        <title>Complex archaea that bridge the gap between prokaryotes and eukaryotes.</title>
        <authorList>
            <person name="Spang A."/>
            <person name="Saw J.H."/>
            <person name="Jorgensen S.L."/>
            <person name="Zaremba-Niedzwiedzka K."/>
            <person name="Martijn J."/>
            <person name="Lind A.E."/>
            <person name="van Eijk R."/>
            <person name="Schleper C."/>
            <person name="Guy L."/>
            <person name="Ettema T.J."/>
        </authorList>
    </citation>
    <scope>NUCLEOTIDE SEQUENCE</scope>
</reference>
<dbReference type="AlphaFoldDB" id="A0A0F9MGF5"/>
<dbReference type="Gene3D" id="3.40.50.970">
    <property type="match status" value="1"/>
</dbReference>
<dbReference type="PANTHER" id="PTHR43257:SF2">
    <property type="entry name" value="PYRUVATE DEHYDROGENASE E1 COMPONENT SUBUNIT BETA"/>
    <property type="match status" value="1"/>
</dbReference>
<dbReference type="Pfam" id="PF02780">
    <property type="entry name" value="Transketolase_C"/>
    <property type="match status" value="1"/>
</dbReference>
<dbReference type="CDD" id="cd07036">
    <property type="entry name" value="TPP_PYR_E1-PDHc-beta_like"/>
    <property type="match status" value="1"/>
</dbReference>
<dbReference type="InterPro" id="IPR009014">
    <property type="entry name" value="Transketo_C/PFOR_II"/>
</dbReference>
<evidence type="ECO:0000256" key="2">
    <source>
        <dbReference type="ARBA" id="ARBA00023002"/>
    </source>
</evidence>
<comment type="cofactor">
    <cofactor evidence="1">
        <name>thiamine diphosphate</name>
        <dbReference type="ChEBI" id="CHEBI:58937"/>
    </cofactor>
</comment>
<dbReference type="InterPro" id="IPR029061">
    <property type="entry name" value="THDP-binding"/>
</dbReference>
<sequence>MKEITYVEAIHQALWEEMERDDSVFILGEDVGIYGGAFRVTEGMYEKFGELRVLDTPLSESGFTGAAIGASLVGMRPVVEMQFADFISCAFDQIVNVAAKNYYRWGGKTPIVIRAPYGGNIHGGAFHSQCPEGWFFHTPGLKLVAPAFPSDAKGLLKAAIRDDDPVIFFEHKFLYRRIKEEVPEDDYVIPIGEARIVQEGSDISVITYGAMVHTALEASKNLEESGISLEIVDLRTLMPLDKETVFDSVKKTNKVIVLYEATRSGGVGAEVAALISEEVFNYLDGPILRISAPDTPVPYSPPMEEYYLPQVEDVVEAAEKLAAY</sequence>
<dbReference type="NCBIfam" id="NF006667">
    <property type="entry name" value="PRK09212.1"/>
    <property type="match status" value="1"/>
</dbReference>
<keyword evidence="2" id="KW-0560">Oxidoreductase</keyword>
<dbReference type="SUPFAM" id="SSF52518">
    <property type="entry name" value="Thiamin diphosphate-binding fold (THDP-binding)"/>
    <property type="match status" value="1"/>
</dbReference>
<evidence type="ECO:0000256" key="3">
    <source>
        <dbReference type="ARBA" id="ARBA00023052"/>
    </source>
</evidence>
<dbReference type="InterPro" id="IPR005475">
    <property type="entry name" value="Transketolase-like_Pyr-bd"/>
</dbReference>
<dbReference type="SUPFAM" id="SSF52922">
    <property type="entry name" value="TK C-terminal domain-like"/>
    <property type="match status" value="1"/>
</dbReference>
<name>A0A0F9MGF5_9ZZZZ</name>
<gene>
    <name evidence="5" type="ORF">LCGC14_1158470</name>
</gene>
<dbReference type="FunFam" id="3.40.50.970:FF:000001">
    <property type="entry name" value="Pyruvate dehydrogenase E1 beta subunit"/>
    <property type="match status" value="1"/>
</dbReference>
<dbReference type="SMART" id="SM00861">
    <property type="entry name" value="Transket_pyr"/>
    <property type="match status" value="1"/>
</dbReference>
<proteinExistence type="predicted"/>
<dbReference type="Pfam" id="PF02779">
    <property type="entry name" value="Transket_pyr"/>
    <property type="match status" value="1"/>
</dbReference>
<protein>
    <recommendedName>
        <fullName evidence="4">Transketolase-like pyrimidine-binding domain-containing protein</fullName>
    </recommendedName>
</protein>
<feature type="domain" description="Transketolase-like pyrimidine-binding" evidence="4">
    <location>
        <begin position="4"/>
        <end position="177"/>
    </location>
</feature>
<evidence type="ECO:0000256" key="1">
    <source>
        <dbReference type="ARBA" id="ARBA00001964"/>
    </source>
</evidence>
<dbReference type="Gene3D" id="3.40.50.920">
    <property type="match status" value="1"/>
</dbReference>
<keyword evidence="3" id="KW-0786">Thiamine pyrophosphate</keyword>
<evidence type="ECO:0000259" key="4">
    <source>
        <dbReference type="SMART" id="SM00861"/>
    </source>
</evidence>
<dbReference type="FunFam" id="3.40.50.920:FF:000001">
    <property type="entry name" value="Pyruvate dehydrogenase E1 beta subunit"/>
    <property type="match status" value="1"/>
</dbReference>
<dbReference type="InterPro" id="IPR033248">
    <property type="entry name" value="Transketolase_C"/>
</dbReference>
<dbReference type="GO" id="GO:0016491">
    <property type="term" value="F:oxidoreductase activity"/>
    <property type="evidence" value="ECO:0007669"/>
    <property type="project" value="UniProtKB-KW"/>
</dbReference>
<dbReference type="PANTHER" id="PTHR43257">
    <property type="entry name" value="PYRUVATE DEHYDROGENASE E1 COMPONENT BETA SUBUNIT"/>
    <property type="match status" value="1"/>
</dbReference>
<dbReference type="EMBL" id="LAZR01005626">
    <property type="protein sequence ID" value="KKM98386.1"/>
    <property type="molecule type" value="Genomic_DNA"/>
</dbReference>
<comment type="caution">
    <text evidence="5">The sequence shown here is derived from an EMBL/GenBank/DDBJ whole genome shotgun (WGS) entry which is preliminary data.</text>
</comment>
<organism evidence="5">
    <name type="scientific">marine sediment metagenome</name>
    <dbReference type="NCBI Taxonomy" id="412755"/>
    <lineage>
        <taxon>unclassified sequences</taxon>
        <taxon>metagenomes</taxon>
        <taxon>ecological metagenomes</taxon>
    </lineage>
</organism>